<protein>
    <submittedName>
        <fullName evidence="2">Uncharacterized protein</fullName>
    </submittedName>
</protein>
<evidence type="ECO:0000256" key="1">
    <source>
        <dbReference type="SAM" id="SignalP"/>
    </source>
</evidence>
<organism evidence="2 3">
    <name type="scientific">Amphibalanus amphitrite</name>
    <name type="common">Striped barnacle</name>
    <name type="synonym">Balanus amphitrite</name>
    <dbReference type="NCBI Taxonomy" id="1232801"/>
    <lineage>
        <taxon>Eukaryota</taxon>
        <taxon>Metazoa</taxon>
        <taxon>Ecdysozoa</taxon>
        <taxon>Arthropoda</taxon>
        <taxon>Crustacea</taxon>
        <taxon>Multicrustacea</taxon>
        <taxon>Cirripedia</taxon>
        <taxon>Thoracica</taxon>
        <taxon>Thoracicalcarea</taxon>
        <taxon>Balanomorpha</taxon>
        <taxon>Balanoidea</taxon>
        <taxon>Balanidae</taxon>
        <taxon>Amphibalaninae</taxon>
        <taxon>Amphibalanus</taxon>
    </lineage>
</organism>
<name>A0A6A4XG85_AMPAM</name>
<dbReference type="EMBL" id="VIIS01000073">
    <property type="protein sequence ID" value="KAF0313751.1"/>
    <property type="molecule type" value="Genomic_DNA"/>
</dbReference>
<accession>A0A6A4XG85</accession>
<keyword evidence="3" id="KW-1185">Reference proteome</keyword>
<dbReference type="AlphaFoldDB" id="A0A6A4XG85"/>
<feature type="signal peptide" evidence="1">
    <location>
        <begin position="1"/>
        <end position="21"/>
    </location>
</feature>
<gene>
    <name evidence="2" type="ORF">FJT64_015736</name>
</gene>
<feature type="chain" id="PRO_5025548940" evidence="1">
    <location>
        <begin position="22"/>
        <end position="177"/>
    </location>
</feature>
<reference evidence="2 3" key="1">
    <citation type="submission" date="2019-07" db="EMBL/GenBank/DDBJ databases">
        <title>Draft genome assembly of a fouling barnacle, Amphibalanus amphitrite (Darwin, 1854): The first reference genome for Thecostraca.</title>
        <authorList>
            <person name="Kim W."/>
        </authorList>
    </citation>
    <scope>NUCLEOTIDE SEQUENCE [LARGE SCALE GENOMIC DNA]</scope>
    <source>
        <strain evidence="2">SNU_AA5</strain>
        <tissue evidence="2">Soma without cirri and trophi</tissue>
    </source>
</reference>
<keyword evidence="1" id="KW-0732">Signal</keyword>
<proteinExistence type="predicted"/>
<comment type="caution">
    <text evidence="2">The sequence shown here is derived from an EMBL/GenBank/DDBJ whole genome shotgun (WGS) entry which is preliminary data.</text>
</comment>
<sequence length="177" mass="19841">MNRLQVALTVVLAVALVGVTADDDGQYTQYYHQPAVQYHHQPAVQHYSAPKTTRRPVGGPAPADAVQKATQQFHRLYKEAAARAAAAPDDHQIFASQHVQQQSTHVQHQSTHAQHLAEHKRQLAEHAKQQAAHVQRLSAHVQQQPTHVQQHTVHVQQPTVTVVHSYDDDDSVYYSPY</sequence>
<evidence type="ECO:0000313" key="3">
    <source>
        <dbReference type="Proteomes" id="UP000440578"/>
    </source>
</evidence>
<dbReference type="Proteomes" id="UP000440578">
    <property type="component" value="Unassembled WGS sequence"/>
</dbReference>
<evidence type="ECO:0000313" key="2">
    <source>
        <dbReference type="EMBL" id="KAF0313751.1"/>
    </source>
</evidence>